<dbReference type="NCBIfam" id="TIGR03605">
    <property type="entry name" value="antibiot_sagB"/>
    <property type="match status" value="1"/>
</dbReference>
<dbReference type="Pfam" id="PF00881">
    <property type="entry name" value="Nitroreductase"/>
    <property type="match status" value="1"/>
</dbReference>
<feature type="domain" description="Nitroreductase" evidence="1">
    <location>
        <begin position="23"/>
        <end position="201"/>
    </location>
</feature>
<dbReference type="SUPFAM" id="SSF55469">
    <property type="entry name" value="FMN-dependent nitroreductase-like"/>
    <property type="match status" value="1"/>
</dbReference>
<sequence length="203" mass="20633">MTTTLALPPPELSGGASLAQALAARRSVRAFAPGPLPPAALSQLLWAAQGITGPGPAYRTAPSGGALHPLDVYAVSGEGGVAGLPAGVYRYRPQGHEISRVAAGDRRRDLAAASLGQWWMAEAPAAFVFTVEYARITGKYGTRGIRYALVEAGCAAQGLLLAAVALGLGGTLVGAFRDAEVQAVLGLPPPHEPVAVIPVGRPA</sequence>
<name>A0A6N9TQ05_DISTH</name>
<organism evidence="2 3">
    <name type="scientific">Dissulfurirhabdus thermomarina</name>
    <dbReference type="NCBI Taxonomy" id="1765737"/>
    <lineage>
        <taxon>Bacteria</taxon>
        <taxon>Deltaproteobacteria</taxon>
        <taxon>Dissulfurirhabdaceae</taxon>
        <taxon>Dissulfurirhabdus</taxon>
    </lineage>
</organism>
<dbReference type="Proteomes" id="UP000469346">
    <property type="component" value="Unassembled WGS sequence"/>
</dbReference>
<dbReference type="CDD" id="cd02142">
    <property type="entry name" value="McbC_SagB-like_oxidoreductase"/>
    <property type="match status" value="1"/>
</dbReference>
<keyword evidence="3" id="KW-1185">Reference proteome</keyword>
<dbReference type="EMBL" id="JAAGRR010000156">
    <property type="protein sequence ID" value="NDY43355.1"/>
    <property type="molecule type" value="Genomic_DNA"/>
</dbReference>
<dbReference type="GO" id="GO:0016491">
    <property type="term" value="F:oxidoreductase activity"/>
    <property type="evidence" value="ECO:0007669"/>
    <property type="project" value="InterPro"/>
</dbReference>
<proteinExistence type="predicted"/>
<dbReference type="RefSeq" id="WP_163299478.1">
    <property type="nucleotide sequence ID" value="NZ_JAAGRR010000156.1"/>
</dbReference>
<dbReference type="PANTHER" id="PTHR43745">
    <property type="entry name" value="NITROREDUCTASE MJ1384-RELATED"/>
    <property type="match status" value="1"/>
</dbReference>
<dbReference type="Gene3D" id="3.40.109.10">
    <property type="entry name" value="NADH Oxidase"/>
    <property type="match status" value="1"/>
</dbReference>
<evidence type="ECO:0000313" key="3">
    <source>
        <dbReference type="Proteomes" id="UP000469346"/>
    </source>
</evidence>
<accession>A0A6N9TQ05</accession>
<dbReference type="InterPro" id="IPR029479">
    <property type="entry name" value="Nitroreductase"/>
</dbReference>
<dbReference type="PANTHER" id="PTHR43745:SF2">
    <property type="entry name" value="NITROREDUCTASE MJ1384-RELATED"/>
    <property type="match status" value="1"/>
</dbReference>
<comment type="caution">
    <text evidence="2">The sequence shown here is derived from an EMBL/GenBank/DDBJ whole genome shotgun (WGS) entry which is preliminary data.</text>
</comment>
<evidence type="ECO:0000259" key="1">
    <source>
        <dbReference type="Pfam" id="PF00881"/>
    </source>
</evidence>
<gene>
    <name evidence="2" type="ORF">G3N55_10950</name>
</gene>
<evidence type="ECO:0000313" key="2">
    <source>
        <dbReference type="EMBL" id="NDY43355.1"/>
    </source>
</evidence>
<reference evidence="2 3" key="1">
    <citation type="submission" date="2020-02" db="EMBL/GenBank/DDBJ databases">
        <title>Comparative genomics of sulfur disproportionating microorganisms.</title>
        <authorList>
            <person name="Ward L.M."/>
            <person name="Bertran E."/>
            <person name="Johnston D.T."/>
        </authorList>
    </citation>
    <scope>NUCLEOTIDE SEQUENCE [LARGE SCALE GENOMIC DNA]</scope>
    <source>
        <strain evidence="2 3">DSM 100025</strain>
    </source>
</reference>
<dbReference type="InterPro" id="IPR052544">
    <property type="entry name" value="Bacteriocin_Proc_Enz"/>
</dbReference>
<dbReference type="AlphaFoldDB" id="A0A6N9TQ05"/>
<protein>
    <submittedName>
        <fullName evidence="2">SagB/ThcOx family dehydrogenase</fullName>
    </submittedName>
</protein>
<dbReference type="InterPro" id="IPR020051">
    <property type="entry name" value="SagB-type_dehydrogenase"/>
</dbReference>
<dbReference type="InterPro" id="IPR000415">
    <property type="entry name" value="Nitroreductase-like"/>
</dbReference>